<dbReference type="InterPro" id="IPR000873">
    <property type="entry name" value="AMP-dep_synth/lig_dom"/>
</dbReference>
<dbReference type="PROSITE" id="PS50075">
    <property type="entry name" value="CARRIER"/>
    <property type="match status" value="2"/>
</dbReference>
<dbReference type="InterPro" id="IPR009081">
    <property type="entry name" value="PP-bd_ACP"/>
</dbReference>
<dbReference type="GO" id="GO:0031177">
    <property type="term" value="F:phosphopantetheine binding"/>
    <property type="evidence" value="ECO:0007669"/>
    <property type="project" value="InterPro"/>
</dbReference>
<dbReference type="PROSITE" id="PS00012">
    <property type="entry name" value="PHOSPHOPANTETHEINE"/>
    <property type="match status" value="2"/>
</dbReference>
<name>A0A545U994_9GAMM</name>
<dbReference type="SUPFAM" id="SSF56801">
    <property type="entry name" value="Acetyl-CoA synthetase-like"/>
    <property type="match status" value="2"/>
</dbReference>
<dbReference type="Gene3D" id="3.30.559.10">
    <property type="entry name" value="Chloramphenicol acetyltransferase-like domain"/>
    <property type="match status" value="2"/>
</dbReference>
<dbReference type="PANTHER" id="PTHR45527">
    <property type="entry name" value="NONRIBOSOMAL PEPTIDE SYNTHETASE"/>
    <property type="match status" value="1"/>
</dbReference>
<dbReference type="GO" id="GO:0005829">
    <property type="term" value="C:cytosol"/>
    <property type="evidence" value="ECO:0007669"/>
    <property type="project" value="TreeGrafter"/>
</dbReference>
<dbReference type="InterPro" id="IPR020806">
    <property type="entry name" value="PKS_PP-bd"/>
</dbReference>
<dbReference type="Gene3D" id="3.40.50.980">
    <property type="match status" value="4"/>
</dbReference>
<dbReference type="CDD" id="cd12115">
    <property type="entry name" value="A_NRPS_Sfm_like"/>
    <property type="match status" value="1"/>
</dbReference>
<evidence type="ECO:0000256" key="1">
    <source>
        <dbReference type="ARBA" id="ARBA00001957"/>
    </source>
</evidence>
<evidence type="ECO:0000259" key="5">
    <source>
        <dbReference type="PROSITE" id="PS50075"/>
    </source>
</evidence>
<dbReference type="SUPFAM" id="SSF52777">
    <property type="entry name" value="CoA-dependent acyltransferases"/>
    <property type="match status" value="4"/>
</dbReference>
<gene>
    <name evidence="6" type="ORF">FLL46_19045</name>
</gene>
<dbReference type="Gene3D" id="2.30.38.10">
    <property type="entry name" value="Luciferase, Domain 3"/>
    <property type="match status" value="2"/>
</dbReference>
<dbReference type="InterPro" id="IPR001242">
    <property type="entry name" value="Condensation_dom"/>
</dbReference>
<dbReference type="InterPro" id="IPR023213">
    <property type="entry name" value="CAT-like_dom_sf"/>
</dbReference>
<reference evidence="6 7" key="1">
    <citation type="submission" date="2019-07" db="EMBL/GenBank/DDBJ databases">
        <title>Draft genome for Aliikangiella sp. M105.</title>
        <authorList>
            <person name="Wang G."/>
        </authorList>
    </citation>
    <scope>NUCLEOTIDE SEQUENCE [LARGE SCALE GENOMIC DNA]</scope>
    <source>
        <strain evidence="6 7">M105</strain>
    </source>
</reference>
<evidence type="ECO:0000256" key="2">
    <source>
        <dbReference type="ARBA" id="ARBA00006432"/>
    </source>
</evidence>
<evidence type="ECO:0000313" key="7">
    <source>
        <dbReference type="Proteomes" id="UP000315439"/>
    </source>
</evidence>
<dbReference type="NCBIfam" id="NF003417">
    <property type="entry name" value="PRK04813.1"/>
    <property type="match status" value="2"/>
</dbReference>
<dbReference type="Gene3D" id="3.30.300.30">
    <property type="match status" value="2"/>
</dbReference>
<keyword evidence="4" id="KW-0597">Phosphoprotein</keyword>
<dbReference type="InterPro" id="IPR036736">
    <property type="entry name" value="ACP-like_sf"/>
</dbReference>
<dbReference type="SMART" id="SM00823">
    <property type="entry name" value="PKS_PP"/>
    <property type="match status" value="2"/>
</dbReference>
<dbReference type="GO" id="GO:0044550">
    <property type="term" value="P:secondary metabolite biosynthetic process"/>
    <property type="evidence" value="ECO:0007669"/>
    <property type="project" value="UniProtKB-ARBA"/>
</dbReference>
<keyword evidence="3" id="KW-0596">Phosphopantetheine</keyword>
<comment type="caution">
    <text evidence="6">The sequence shown here is derived from an EMBL/GenBank/DDBJ whole genome shotgun (WGS) entry which is preliminary data.</text>
</comment>
<dbReference type="EMBL" id="VIKS01000011">
    <property type="protein sequence ID" value="TQV86009.1"/>
    <property type="molecule type" value="Genomic_DNA"/>
</dbReference>
<proteinExistence type="inferred from homology"/>
<comment type="cofactor">
    <cofactor evidence="1">
        <name>pantetheine 4'-phosphate</name>
        <dbReference type="ChEBI" id="CHEBI:47942"/>
    </cofactor>
</comment>
<dbReference type="Gene3D" id="1.10.1200.10">
    <property type="entry name" value="ACP-like"/>
    <property type="match status" value="2"/>
</dbReference>
<dbReference type="FunFam" id="2.30.38.10:FF:000001">
    <property type="entry name" value="Non-ribosomal peptide synthetase PvdI"/>
    <property type="match status" value="2"/>
</dbReference>
<dbReference type="InterPro" id="IPR025110">
    <property type="entry name" value="AMP-bd_C"/>
</dbReference>
<feature type="domain" description="Carrier" evidence="5">
    <location>
        <begin position="1074"/>
        <end position="1151"/>
    </location>
</feature>
<dbReference type="NCBIfam" id="TIGR01733">
    <property type="entry name" value="AA-adenyl-dom"/>
    <property type="match status" value="2"/>
</dbReference>
<dbReference type="Pfam" id="PF18563">
    <property type="entry name" value="TubC_N"/>
    <property type="match status" value="1"/>
</dbReference>
<dbReference type="Pfam" id="PF00550">
    <property type="entry name" value="PP-binding"/>
    <property type="match status" value="2"/>
</dbReference>
<dbReference type="CDD" id="cd05930">
    <property type="entry name" value="A_NRPS"/>
    <property type="match status" value="1"/>
</dbReference>
<sequence>MTINTLFKQLRAKKIKLWQENGELKFKAPKGALTGDIREQLINNKADIISFLQQLSTASQIPPILPLNRSEFDQLPLSFAQERLWFINQLEPDSASYNIPGAVSIKGVLDTQHVEKALKVIIARHDNLRTVFPSENGSARQLILDELNFELKVIDLSQEESSETREERAAQACLNDAVKPFNLATGPLIRSMVIKVEPEKHLFLLNMHHIISDGWSMGVLIYEFSLILDALREGRQVNLPALPIQYVDYSVWQKNWLEQSGILDRQLAYWQQKLTGVSETLNLATDFPRPNTLNFDGASQTFNLDAALTNSLKGLAEQQGCTLFMTLLAAFNVLLFRYTDQQDICVGSPIANRQYGETESLIGMFVNTLALRNQVSGDESFNAFLSTVKNTCLEAYEHQDTPFEKIVDLIQPKRNMAISPLFQVMLVLQNAPMQMLDDNVQVYPLDSGVSQFELTIEFTDTAEGLVGTVDYCTALYKPKTIERLITHFDTLCRVITEQPNAKIDALDYLKQSEKKRLLINYNESQTEYPQGKCIHQLFAEQVKRTPDNIAVVFNQQQLTYQQLYDKSAQLALYLQSQGVKPDSLVALCVERSLDMLIGLYGILLAGGAYVPLDPDYPDDRLAYMLKDCEADVVLTQQKLHDKLSAFVGEQTQLIKLDVQWSEICEVTTELMSRSIKLKQEVKPNHLAYVIYTSGSTGHPKGVMVEHRSMVNHNQYAIKQFGITEADTQIQFSSISFDLFVEEAFVILNQGARLILEQKNNLLTLDYLKGMIETYGVTTLNVPTAFFHQLAISGIDLGSVDKMIFGGEKLDHLKAGEFLRRYPHVSVHNTYGPTETTVISTSILVTQSVLEKYPNVPIGKPIANTQIFILDKNSNPQPVGVPGELHIAGDGLARGYLNRPELTEEKFVTNPFYIEPNDGIEKIASSETVAAKTSERMYKSGDLARWLDDGTIEYLGRIDNQVKIRGYRIEMEEIEAELIQHPVVKDCVVVAQGESGNQHLIAFYVAKDKNINGVKNHEQANSELRAHLQQRLPEYMLPTALVCLDKIPLTPNSKVDRRALESYQVTIESSQVYLAPRNETERQLVDIWADVLNLQSAKVGINDSFFEMGGHSLLATQLISKVRSKFDIELPLKALFENTSVAGFSQLIVNAEKSQIPAIKPVDKTQYDRLPLSFAQERLWFIDQLEPGSVGYNAAGALSIEGKLDVEELESAFNLIIERHDNLRTIFPSENGKAQQVILEKLEFKLDYLDLSEITDPKERDTRAKKYCLQEATKPFDLTKGPLIRGKVIKFSQQQHILLLNMHHIISDGWSLGVLLAELSSIMNAFALGQTPELPELPIQYVDYSVWQKNWLEQGGVLQQQLSYWRKKLAGVPESLDLATDFPRPSVQSFAGDSESFVLNSQLTRALSKLAESKGCTLYMALLAAVKTLLYRYTGQADICVGSPIANRQYGETEKLIGMFVNTLALRSQFDDKDNFNNILSKVKNTCLEAYEHQDTPFEKIVEVVQPKRNLAMSPLFQVMVILQNTEMEVLDQQIKPYELETSISNFDLTFEFTENADGLAATIEYSTALFKSQTIKRLVRHFSELCKAIIAQPENNLTELRYTDEVETQKLLKDFNHTQASYPKGKCLHDLFAEQVKREPEKIAVSFNQTELSYQQLFEKSTTLALYLQQQGVKPDNLIGLCVDRGPDMIVAMLGILQAGGAYVPLDPDYPDDRLSYILKDSQAKILLTQASLKERLSTFDGAQNRQLIELDQQWSDIEAEAARLTEQAIELKQTANENNLAYIIYTSGSTGQPKGVAIEHHSPVTLVHWGSEVYSQEELAGVLASTSICFDLSIYEIFLTLANGGKIILAPNALELPNLADKDSVTLINTVPSAMEELVRLNAIPDSVKTINLAGEPLLPTLVDKIYDNSQVSKVYDLYGPSEDTTYSTFILREKNAPQSIGRPIANTQVYLLDKHQNPQPIGVPGELHIAGDGLARGYLNQPALTDEKFIDNVFNPGTRLYKTGDLARWLDNGTLEYLGRIDTQVKIRGFRIEIGEIEAQLNSHPKIKESVVVAQGESGSKQLVGFYVVEDVNQAMTNDDLKVYLQQSLPEYMIPATFVVLDSIPLTQNGKINRRALENEKVSFESSRDYLAPRNEMEKQLVEIWAEILNLQVEKIGVNDNFFELGGHSLLATQLVAKIREQLVVDLPLKTLFDVYSLADSADAIKAIKEQSEQMLDVKVDESELEEVSL</sequence>
<dbReference type="Pfam" id="PF13193">
    <property type="entry name" value="AMP-binding_C"/>
    <property type="match status" value="2"/>
</dbReference>
<dbReference type="GO" id="GO:0043041">
    <property type="term" value="P:amino acid activation for nonribosomal peptide biosynthetic process"/>
    <property type="evidence" value="ECO:0007669"/>
    <property type="project" value="TreeGrafter"/>
</dbReference>
<dbReference type="Pfam" id="PF00668">
    <property type="entry name" value="Condensation"/>
    <property type="match status" value="2"/>
</dbReference>
<dbReference type="PANTHER" id="PTHR45527:SF1">
    <property type="entry name" value="FATTY ACID SYNTHASE"/>
    <property type="match status" value="1"/>
</dbReference>
<dbReference type="InterPro" id="IPR006162">
    <property type="entry name" value="Ppantetheine_attach_site"/>
</dbReference>
<dbReference type="Proteomes" id="UP000315439">
    <property type="component" value="Unassembled WGS sequence"/>
</dbReference>
<dbReference type="SUPFAM" id="SSF47336">
    <property type="entry name" value="ACP-like"/>
    <property type="match status" value="2"/>
</dbReference>
<dbReference type="InterPro" id="IPR041464">
    <property type="entry name" value="TubC_N"/>
</dbReference>
<dbReference type="FunFam" id="3.30.300.30:FF:000010">
    <property type="entry name" value="Enterobactin synthetase component F"/>
    <property type="match status" value="1"/>
</dbReference>
<dbReference type="InterPro" id="IPR045851">
    <property type="entry name" value="AMP-bd_C_sf"/>
</dbReference>
<dbReference type="OrthoDB" id="9757559at2"/>
<dbReference type="FunFam" id="3.40.50.12780:FF:000012">
    <property type="entry name" value="Non-ribosomal peptide synthetase"/>
    <property type="match status" value="2"/>
</dbReference>
<dbReference type="PROSITE" id="PS00455">
    <property type="entry name" value="AMP_BINDING"/>
    <property type="match status" value="2"/>
</dbReference>
<dbReference type="Gene3D" id="1.10.10.1830">
    <property type="entry name" value="Non-ribosomal peptide synthase, adenylation domain"/>
    <property type="match status" value="1"/>
</dbReference>
<protein>
    <submittedName>
        <fullName evidence="6">Amino acid adenylation domain-containing protein</fullName>
    </submittedName>
</protein>
<comment type="similarity">
    <text evidence="2">Belongs to the ATP-dependent AMP-binding enzyme family.</text>
</comment>
<accession>A0A545U994</accession>
<dbReference type="InterPro" id="IPR010071">
    <property type="entry name" value="AA_adenyl_dom"/>
</dbReference>
<dbReference type="InterPro" id="IPR044894">
    <property type="entry name" value="TubC_N_sf"/>
</dbReference>
<dbReference type="FunFam" id="3.40.50.980:FF:000001">
    <property type="entry name" value="Non-ribosomal peptide synthetase"/>
    <property type="match status" value="2"/>
</dbReference>
<dbReference type="RefSeq" id="WP_142932928.1">
    <property type="nucleotide sequence ID" value="NZ_ML660167.1"/>
</dbReference>
<dbReference type="InterPro" id="IPR020845">
    <property type="entry name" value="AMP-binding_CS"/>
</dbReference>
<dbReference type="Pfam" id="PF00501">
    <property type="entry name" value="AMP-binding"/>
    <property type="match status" value="2"/>
</dbReference>
<dbReference type="FunFam" id="3.30.300.30:FF:000015">
    <property type="entry name" value="Nonribosomal peptide synthase SidD"/>
    <property type="match status" value="1"/>
</dbReference>
<dbReference type="CDD" id="cd19531">
    <property type="entry name" value="LCL_NRPS-like"/>
    <property type="match status" value="2"/>
</dbReference>
<organism evidence="6 7">
    <name type="scientific">Aliikangiella coralliicola</name>
    <dbReference type="NCBI Taxonomy" id="2592383"/>
    <lineage>
        <taxon>Bacteria</taxon>
        <taxon>Pseudomonadati</taxon>
        <taxon>Pseudomonadota</taxon>
        <taxon>Gammaproteobacteria</taxon>
        <taxon>Oceanospirillales</taxon>
        <taxon>Pleioneaceae</taxon>
        <taxon>Aliikangiella</taxon>
    </lineage>
</organism>
<evidence type="ECO:0000256" key="3">
    <source>
        <dbReference type="ARBA" id="ARBA00022450"/>
    </source>
</evidence>
<keyword evidence="7" id="KW-1185">Reference proteome</keyword>
<dbReference type="FunFam" id="1.10.1200.10:FF:000005">
    <property type="entry name" value="Nonribosomal peptide synthetase 1"/>
    <property type="match status" value="2"/>
</dbReference>
<evidence type="ECO:0000313" key="6">
    <source>
        <dbReference type="EMBL" id="TQV86009.1"/>
    </source>
</evidence>
<dbReference type="FunFam" id="3.30.559.30:FF:000001">
    <property type="entry name" value="Non-ribosomal peptide synthetase"/>
    <property type="match status" value="2"/>
</dbReference>
<dbReference type="FunFam" id="3.30.559.10:FF:000012">
    <property type="entry name" value="Non-ribosomal peptide synthetase"/>
    <property type="match status" value="2"/>
</dbReference>
<evidence type="ECO:0000256" key="4">
    <source>
        <dbReference type="ARBA" id="ARBA00022553"/>
    </source>
</evidence>
<dbReference type="GO" id="GO:0003824">
    <property type="term" value="F:catalytic activity"/>
    <property type="evidence" value="ECO:0007669"/>
    <property type="project" value="InterPro"/>
</dbReference>
<feature type="domain" description="Carrier" evidence="5">
    <location>
        <begin position="2134"/>
        <end position="2211"/>
    </location>
</feature>
<dbReference type="Gene3D" id="3.30.559.30">
    <property type="entry name" value="Nonribosomal peptide synthetase, condensation domain"/>
    <property type="match status" value="2"/>
</dbReference>